<gene>
    <name evidence="1" type="ORF">AWN90_06875</name>
</gene>
<name>A0A164JC99_9NOCA</name>
<accession>A0A164JC99</accession>
<reference evidence="1 2" key="1">
    <citation type="submission" date="2016-04" db="EMBL/GenBank/DDBJ databases">
        <authorList>
            <person name="Evans L.H."/>
            <person name="Alamgir A."/>
            <person name="Owens N."/>
            <person name="Weber N.D."/>
            <person name="Virtaneva K."/>
            <person name="Barbian K."/>
            <person name="Babar A."/>
            <person name="Rosenke K."/>
        </authorList>
    </citation>
    <scope>NUCLEOTIDE SEQUENCE [LARGE SCALE GENOMIC DNA]</scope>
    <source>
        <strain evidence="1 2">IFM 0406</strain>
    </source>
</reference>
<evidence type="ECO:0000313" key="2">
    <source>
        <dbReference type="Proteomes" id="UP000076512"/>
    </source>
</evidence>
<evidence type="ECO:0000313" key="1">
    <source>
        <dbReference type="EMBL" id="KZM70261.1"/>
    </source>
</evidence>
<proteinExistence type="predicted"/>
<dbReference type="EMBL" id="LWGR01000016">
    <property type="protein sequence ID" value="KZM70261.1"/>
    <property type="molecule type" value="Genomic_DNA"/>
</dbReference>
<sequence length="211" mass="23100">MRDNHDEHDYDLDTADLDQVSVAELWAARDEAAYARDLFCALLADNTLEDRGALAAAGGRRRTCRACESWADHVHDPLTDEPMDVAWPFRFTDVDMAATAVTAARVFALASVAPAQDWTERADGAARIAVELDSIRYEVILPAPTNSDSRSRRAYIGKCRPLEIGGRFLPLVHANTRAHAAIADARRYVRPTRADAPAGARAGCSDRPAQL</sequence>
<organism evidence="1 2">
    <name type="scientific">Nocardia terpenica</name>
    <dbReference type="NCBI Taxonomy" id="455432"/>
    <lineage>
        <taxon>Bacteria</taxon>
        <taxon>Bacillati</taxon>
        <taxon>Actinomycetota</taxon>
        <taxon>Actinomycetes</taxon>
        <taxon>Mycobacteriales</taxon>
        <taxon>Nocardiaceae</taxon>
        <taxon>Nocardia</taxon>
    </lineage>
</organism>
<dbReference type="STRING" id="455432.AWN90_06875"/>
<comment type="caution">
    <text evidence="1">The sequence shown here is derived from an EMBL/GenBank/DDBJ whole genome shotgun (WGS) entry which is preliminary data.</text>
</comment>
<dbReference type="AlphaFoldDB" id="A0A164JC99"/>
<keyword evidence="2" id="KW-1185">Reference proteome</keyword>
<protein>
    <submittedName>
        <fullName evidence="1">Uncharacterized protein</fullName>
    </submittedName>
</protein>
<dbReference type="Proteomes" id="UP000076512">
    <property type="component" value="Unassembled WGS sequence"/>
</dbReference>